<name>A0AAV7F4Y1_ARIFI</name>
<proteinExistence type="inferred from homology"/>
<evidence type="ECO:0000256" key="1">
    <source>
        <dbReference type="ARBA" id="ARBA00022694"/>
    </source>
</evidence>
<dbReference type="GO" id="GO:0052717">
    <property type="term" value="F:tRNA-specific adenosine-34 deaminase activity"/>
    <property type="evidence" value="ECO:0007669"/>
    <property type="project" value="UniProtKB-EC"/>
</dbReference>
<dbReference type="GO" id="GO:0002100">
    <property type="term" value="P:tRNA wobble adenosine to inosine editing"/>
    <property type="evidence" value="ECO:0007669"/>
    <property type="project" value="InterPro"/>
</dbReference>
<accession>A0AAV7F4Y1</accession>
<dbReference type="Proteomes" id="UP000825729">
    <property type="component" value="Unassembled WGS sequence"/>
</dbReference>
<dbReference type="SUPFAM" id="SSF53927">
    <property type="entry name" value="Cytidine deaminase-like"/>
    <property type="match status" value="1"/>
</dbReference>
<reference evidence="4 5" key="1">
    <citation type="submission" date="2021-07" db="EMBL/GenBank/DDBJ databases">
        <title>The Aristolochia fimbriata genome: insights into angiosperm evolution, floral development and chemical biosynthesis.</title>
        <authorList>
            <person name="Jiao Y."/>
        </authorList>
    </citation>
    <scope>NUCLEOTIDE SEQUENCE [LARGE SCALE GENOMIC DNA]</scope>
    <source>
        <strain evidence="4">IBCAS-2021</strain>
        <tissue evidence="4">Leaf</tissue>
    </source>
</reference>
<keyword evidence="5" id="KW-1185">Reference proteome</keyword>
<dbReference type="GO" id="GO:0046872">
    <property type="term" value="F:metal ion binding"/>
    <property type="evidence" value="ECO:0007669"/>
    <property type="project" value="UniProtKB-KW"/>
</dbReference>
<dbReference type="EMBL" id="JAINDJ010000002">
    <property type="protein sequence ID" value="KAG9456043.1"/>
    <property type="molecule type" value="Genomic_DNA"/>
</dbReference>
<dbReference type="GO" id="GO:0005634">
    <property type="term" value="C:nucleus"/>
    <property type="evidence" value="ECO:0007669"/>
    <property type="project" value="TreeGrafter"/>
</dbReference>
<protein>
    <recommendedName>
        <fullName evidence="3">CMP/dCMP-type deaminase domain-containing protein</fullName>
    </recommendedName>
</protein>
<dbReference type="PANTHER" id="PTHR11079:SF156">
    <property type="entry name" value="INACTIVE TRNA-SPECIFIC ADENOSINE DEAMINASE-LIKE PROTEIN 3-RELATED"/>
    <property type="match status" value="1"/>
</dbReference>
<dbReference type="PROSITE" id="PS51747">
    <property type="entry name" value="CYT_DCMP_DEAMINASES_2"/>
    <property type="match status" value="1"/>
</dbReference>
<dbReference type="PANTHER" id="PTHR11079">
    <property type="entry name" value="CYTOSINE DEAMINASE FAMILY MEMBER"/>
    <property type="match status" value="1"/>
</dbReference>
<dbReference type="InterPro" id="IPR016193">
    <property type="entry name" value="Cytidine_deaminase-like"/>
</dbReference>
<dbReference type="AlphaFoldDB" id="A0AAV7F4Y1"/>
<evidence type="ECO:0000259" key="3">
    <source>
        <dbReference type="PROSITE" id="PS51747"/>
    </source>
</evidence>
<evidence type="ECO:0000313" key="5">
    <source>
        <dbReference type="Proteomes" id="UP000825729"/>
    </source>
</evidence>
<keyword evidence="1" id="KW-0819">tRNA processing</keyword>
<dbReference type="GO" id="GO:0005737">
    <property type="term" value="C:cytoplasm"/>
    <property type="evidence" value="ECO:0007669"/>
    <property type="project" value="TreeGrafter"/>
</dbReference>
<dbReference type="Gene3D" id="3.40.140.10">
    <property type="entry name" value="Cytidine Deaminase, domain 2"/>
    <property type="match status" value="1"/>
</dbReference>
<gene>
    <name evidence="4" type="ORF">H6P81_000551</name>
</gene>
<sequence length="438" mass="49022">MGKEAEPEKTRRKIFHIPEKLSTTNELSTVEVFATPVEPLHANALIRKLNQVAPLENLRHVKRIQKKIVEGKTLLSVILCLSNGDNTPHSMPAVLELIHEYKLHPFPTKVAKYAAVSKEEWEEQCKLWPTSYHPPTYNIDGIGGFSEVDSQMVFKFMKDTIDLAKSDGDQVVNAALIVDPSNRLVIASACDQTCLSPAASSKSMMESRSCTEEVGKSKVHFDVNEEENNEIVHLNGCNSKSLLLDSVACLHPWFWTQSQIENSTCNSGSIYPWHPLRHAAVVAIEKAAARDRDLFPLLEVSKGQSSLMDLLESPCLTSPSKKQKINDLKDKDEMLSETSVNCLPSDKLPSESSLNCLPSARPYLCTGFDIYLVWEPCTMCAMALVHQRIRRIFYAFPNPNTGALGSVYRLQGEKSLNHHYAVFRVMLPEEVLCSCCFD</sequence>
<comment type="similarity">
    <text evidence="2">Belongs to the cytidine and deoxycytidylate deaminase family. ADAT3 subfamily.</text>
</comment>
<comment type="caution">
    <text evidence="4">The sequence shown here is derived from an EMBL/GenBank/DDBJ whole genome shotgun (WGS) entry which is preliminary data.</text>
</comment>
<organism evidence="4 5">
    <name type="scientific">Aristolochia fimbriata</name>
    <name type="common">White veined hardy Dutchman's pipe vine</name>
    <dbReference type="NCBI Taxonomy" id="158543"/>
    <lineage>
        <taxon>Eukaryota</taxon>
        <taxon>Viridiplantae</taxon>
        <taxon>Streptophyta</taxon>
        <taxon>Embryophyta</taxon>
        <taxon>Tracheophyta</taxon>
        <taxon>Spermatophyta</taxon>
        <taxon>Magnoliopsida</taxon>
        <taxon>Magnoliidae</taxon>
        <taxon>Piperales</taxon>
        <taxon>Aristolochiaceae</taxon>
        <taxon>Aristolochia</taxon>
    </lineage>
</organism>
<feature type="domain" description="CMP/dCMP-type deaminase" evidence="3">
    <location>
        <begin position="290"/>
        <end position="407"/>
    </location>
</feature>
<evidence type="ECO:0000313" key="4">
    <source>
        <dbReference type="EMBL" id="KAG9456043.1"/>
    </source>
</evidence>
<evidence type="ECO:0000256" key="2">
    <source>
        <dbReference type="ARBA" id="ARBA00038160"/>
    </source>
</evidence>
<dbReference type="InterPro" id="IPR002125">
    <property type="entry name" value="CMP_dCMP_dom"/>
</dbReference>